<proteinExistence type="predicted"/>
<dbReference type="AlphaFoldDB" id="A0A2A7FNS7"/>
<accession>A0A2A7FNS7</accession>
<comment type="caution">
    <text evidence="1">The sequence shown here is derived from an EMBL/GenBank/DDBJ whole genome shotgun (WGS) entry which is preliminary data.</text>
</comment>
<evidence type="ECO:0000313" key="1">
    <source>
        <dbReference type="EMBL" id="PGO29176.1"/>
    </source>
</evidence>
<protein>
    <submittedName>
        <fullName evidence="1">Uncharacterized protein</fullName>
    </submittedName>
</protein>
<sequence>MKIYGLKDVAQMLFFSTKTGEVVSIHGYQKAIQDKVDKLIVKRDSVKHKRLRRRYNNHINNILGREGN</sequence>
<gene>
    <name evidence="1" type="ORF">CN984_12070</name>
</gene>
<evidence type="ECO:0000313" key="2">
    <source>
        <dbReference type="Proteomes" id="UP000223777"/>
    </source>
</evidence>
<reference evidence="1 2" key="1">
    <citation type="submission" date="2017-09" db="EMBL/GenBank/DDBJ databases">
        <title>Large-scale bioinformatics analysis of Bacillus genomes uncovers conserved roles of natural products in bacterial physiology.</title>
        <authorList>
            <consortium name="Agbiome Team Llc"/>
            <person name="Bleich R.M."/>
            <person name="Grubbs K.J."/>
            <person name="Santa Maria K.C."/>
            <person name="Allen S.E."/>
            <person name="Farag S."/>
            <person name="Shank E.A."/>
            <person name="Bowers A."/>
        </authorList>
    </citation>
    <scope>NUCLEOTIDE SEQUENCE [LARGE SCALE GENOMIC DNA]</scope>
    <source>
        <strain evidence="1 2">AFS050027</strain>
    </source>
</reference>
<dbReference type="Proteomes" id="UP000223777">
    <property type="component" value="Unassembled WGS sequence"/>
</dbReference>
<dbReference type="EMBL" id="NUIL01000015">
    <property type="protein sequence ID" value="PGO29176.1"/>
    <property type="molecule type" value="Genomic_DNA"/>
</dbReference>
<name>A0A2A7FNS7_BACCE</name>
<organism evidence="1 2">
    <name type="scientific">Bacillus cereus</name>
    <dbReference type="NCBI Taxonomy" id="1396"/>
    <lineage>
        <taxon>Bacteria</taxon>
        <taxon>Bacillati</taxon>
        <taxon>Bacillota</taxon>
        <taxon>Bacilli</taxon>
        <taxon>Bacillales</taxon>
        <taxon>Bacillaceae</taxon>
        <taxon>Bacillus</taxon>
        <taxon>Bacillus cereus group</taxon>
    </lineage>
</organism>